<evidence type="ECO:0000313" key="2">
    <source>
        <dbReference type="EMBL" id="QHT77905.1"/>
    </source>
</evidence>
<accession>A0A6C0HCN5</accession>
<evidence type="ECO:0000256" key="1">
    <source>
        <dbReference type="SAM" id="MobiDB-lite"/>
    </source>
</evidence>
<feature type="region of interest" description="Disordered" evidence="1">
    <location>
        <begin position="15"/>
        <end position="76"/>
    </location>
</feature>
<proteinExistence type="predicted"/>
<organism evidence="2">
    <name type="scientific">viral metagenome</name>
    <dbReference type="NCBI Taxonomy" id="1070528"/>
    <lineage>
        <taxon>unclassified sequences</taxon>
        <taxon>metagenomes</taxon>
        <taxon>organismal metagenomes</taxon>
    </lineage>
</organism>
<sequence>MPALSFSEVGNTKVLPDVKVTSTGGNSADYGSKQVGGKKRKQSKKSVSKKAKKAKRSKSKKNSSMRKSLISRLKFW</sequence>
<reference evidence="2" key="1">
    <citation type="journal article" date="2020" name="Nature">
        <title>Giant virus diversity and host interactions through global metagenomics.</title>
        <authorList>
            <person name="Schulz F."/>
            <person name="Roux S."/>
            <person name="Paez-Espino D."/>
            <person name="Jungbluth S."/>
            <person name="Walsh D.A."/>
            <person name="Denef V.J."/>
            <person name="McMahon K.D."/>
            <person name="Konstantinidis K.T."/>
            <person name="Eloe-Fadrosh E.A."/>
            <person name="Kyrpides N.C."/>
            <person name="Woyke T."/>
        </authorList>
    </citation>
    <scope>NUCLEOTIDE SEQUENCE</scope>
    <source>
        <strain evidence="2">GVMAG-M-3300023179-90</strain>
    </source>
</reference>
<dbReference type="EMBL" id="MN739922">
    <property type="protein sequence ID" value="QHT77905.1"/>
    <property type="molecule type" value="Genomic_DNA"/>
</dbReference>
<feature type="compositionally biased region" description="Basic residues" evidence="1">
    <location>
        <begin position="36"/>
        <end position="64"/>
    </location>
</feature>
<protein>
    <submittedName>
        <fullName evidence="2">Uncharacterized protein</fullName>
    </submittedName>
</protein>
<dbReference type="AlphaFoldDB" id="A0A6C0HCN5"/>
<name>A0A6C0HCN5_9ZZZZ</name>